<keyword evidence="2" id="KW-1185">Reference proteome</keyword>
<dbReference type="AlphaFoldDB" id="A0A853CKE7"/>
<dbReference type="EMBL" id="JACBZT010000001">
    <property type="protein sequence ID" value="NYJ08405.1"/>
    <property type="molecule type" value="Genomic_DNA"/>
</dbReference>
<reference evidence="1 2" key="1">
    <citation type="submission" date="2020-07" db="EMBL/GenBank/DDBJ databases">
        <title>Sequencing the genomes of 1000 actinobacteria strains.</title>
        <authorList>
            <person name="Klenk H.-P."/>
        </authorList>
    </citation>
    <scope>NUCLEOTIDE SEQUENCE [LARGE SCALE GENOMIC DNA]</scope>
    <source>
        <strain evidence="1 2">DSM 104001</strain>
    </source>
</reference>
<gene>
    <name evidence="1" type="ORF">GGQ55_004683</name>
</gene>
<dbReference type="RefSeq" id="WP_179720968.1">
    <property type="nucleotide sequence ID" value="NZ_JACBZT010000001.1"/>
</dbReference>
<protein>
    <submittedName>
        <fullName evidence="1">Uncharacterized protein</fullName>
    </submittedName>
</protein>
<proteinExistence type="predicted"/>
<name>A0A853CKE7_9ACTN</name>
<accession>A0A853CKE7</accession>
<sequence length="69" mass="7590">MPYRADLAEIDRRIVAAYTELNVARARFYLSPCGEIVTACEDAEASVNELLELRFALTRGESASPLQAA</sequence>
<organism evidence="1 2">
    <name type="scientific">Petropleomorpha daqingensis</name>
    <dbReference type="NCBI Taxonomy" id="2026353"/>
    <lineage>
        <taxon>Bacteria</taxon>
        <taxon>Bacillati</taxon>
        <taxon>Actinomycetota</taxon>
        <taxon>Actinomycetes</taxon>
        <taxon>Geodermatophilales</taxon>
        <taxon>Geodermatophilaceae</taxon>
        <taxon>Petropleomorpha</taxon>
    </lineage>
</organism>
<comment type="caution">
    <text evidence="1">The sequence shown here is derived from an EMBL/GenBank/DDBJ whole genome shotgun (WGS) entry which is preliminary data.</text>
</comment>
<evidence type="ECO:0000313" key="2">
    <source>
        <dbReference type="Proteomes" id="UP000541969"/>
    </source>
</evidence>
<evidence type="ECO:0000313" key="1">
    <source>
        <dbReference type="EMBL" id="NYJ08405.1"/>
    </source>
</evidence>
<dbReference type="Proteomes" id="UP000541969">
    <property type="component" value="Unassembled WGS sequence"/>
</dbReference>